<protein>
    <submittedName>
        <fullName evidence="2">Uncharacterized protein</fullName>
    </submittedName>
</protein>
<accession>A0A200R644</accession>
<evidence type="ECO:0000313" key="3">
    <source>
        <dbReference type="Proteomes" id="UP000195402"/>
    </source>
</evidence>
<organism evidence="2 3">
    <name type="scientific">Macleaya cordata</name>
    <name type="common">Five-seeded plume-poppy</name>
    <name type="synonym">Bocconia cordata</name>
    <dbReference type="NCBI Taxonomy" id="56857"/>
    <lineage>
        <taxon>Eukaryota</taxon>
        <taxon>Viridiplantae</taxon>
        <taxon>Streptophyta</taxon>
        <taxon>Embryophyta</taxon>
        <taxon>Tracheophyta</taxon>
        <taxon>Spermatophyta</taxon>
        <taxon>Magnoliopsida</taxon>
        <taxon>Ranunculales</taxon>
        <taxon>Papaveraceae</taxon>
        <taxon>Papaveroideae</taxon>
        <taxon>Macleaya</taxon>
    </lineage>
</organism>
<evidence type="ECO:0000256" key="1">
    <source>
        <dbReference type="SAM" id="MobiDB-lite"/>
    </source>
</evidence>
<dbReference type="AlphaFoldDB" id="A0A200R644"/>
<reference evidence="2 3" key="1">
    <citation type="journal article" date="2017" name="Mol. Plant">
        <title>The Genome of Medicinal Plant Macleaya cordata Provides New Insights into Benzylisoquinoline Alkaloids Metabolism.</title>
        <authorList>
            <person name="Liu X."/>
            <person name="Liu Y."/>
            <person name="Huang P."/>
            <person name="Ma Y."/>
            <person name="Qing Z."/>
            <person name="Tang Q."/>
            <person name="Cao H."/>
            <person name="Cheng P."/>
            <person name="Zheng Y."/>
            <person name="Yuan Z."/>
            <person name="Zhou Y."/>
            <person name="Liu J."/>
            <person name="Tang Z."/>
            <person name="Zhuo Y."/>
            <person name="Zhang Y."/>
            <person name="Yu L."/>
            <person name="Huang J."/>
            <person name="Yang P."/>
            <person name="Peng Q."/>
            <person name="Zhang J."/>
            <person name="Jiang W."/>
            <person name="Zhang Z."/>
            <person name="Lin K."/>
            <person name="Ro D.K."/>
            <person name="Chen X."/>
            <person name="Xiong X."/>
            <person name="Shang Y."/>
            <person name="Huang S."/>
            <person name="Zeng J."/>
        </authorList>
    </citation>
    <scope>NUCLEOTIDE SEQUENCE [LARGE SCALE GENOMIC DNA]</scope>
    <source>
        <strain evidence="3">cv. BLH2017</strain>
        <tissue evidence="2">Root</tissue>
    </source>
</reference>
<evidence type="ECO:0000313" key="2">
    <source>
        <dbReference type="EMBL" id="OVA18194.1"/>
    </source>
</evidence>
<name>A0A200R644_MACCD</name>
<dbReference type="InParanoid" id="A0A200R644"/>
<dbReference type="Proteomes" id="UP000195402">
    <property type="component" value="Unassembled WGS sequence"/>
</dbReference>
<keyword evidence="3" id="KW-1185">Reference proteome</keyword>
<feature type="region of interest" description="Disordered" evidence="1">
    <location>
        <begin position="41"/>
        <end position="62"/>
    </location>
</feature>
<dbReference type="EMBL" id="MVGT01000437">
    <property type="protein sequence ID" value="OVA18194.1"/>
    <property type="molecule type" value="Genomic_DNA"/>
</dbReference>
<sequence length="62" mass="7090">MGNARNQSAQKGRVRFPQKRGQIKIKIFKMLLRSVKALVSEAGQGRRRREKVVPEAPKEESD</sequence>
<feature type="compositionally biased region" description="Basic and acidic residues" evidence="1">
    <location>
        <begin position="51"/>
        <end position="62"/>
    </location>
</feature>
<gene>
    <name evidence="2" type="ORF">BVC80_1835g616</name>
</gene>
<comment type="caution">
    <text evidence="2">The sequence shown here is derived from an EMBL/GenBank/DDBJ whole genome shotgun (WGS) entry which is preliminary data.</text>
</comment>
<proteinExistence type="predicted"/>